<reference evidence="7" key="1">
    <citation type="journal article" date="2014" name="Int. J. Syst. Evol. Microbiol.">
        <title>Complete genome sequence of Corynebacterium casei LMG S-19264T (=DSM 44701T), isolated from a smear-ripened cheese.</title>
        <authorList>
            <consortium name="US DOE Joint Genome Institute (JGI-PGF)"/>
            <person name="Walter F."/>
            <person name="Albersmeier A."/>
            <person name="Kalinowski J."/>
            <person name="Ruckert C."/>
        </authorList>
    </citation>
    <scope>NUCLEOTIDE SEQUENCE</scope>
    <source>
        <strain evidence="7">CGMCC 1.15343</strain>
    </source>
</reference>
<evidence type="ECO:0000313" key="7">
    <source>
        <dbReference type="EMBL" id="GGC53139.1"/>
    </source>
</evidence>
<dbReference type="AlphaFoldDB" id="A0A916X9C8"/>
<dbReference type="Proteomes" id="UP000651668">
    <property type="component" value="Unassembled WGS sequence"/>
</dbReference>
<protein>
    <recommendedName>
        <fullName evidence="6">SCP domain-containing protein</fullName>
    </recommendedName>
</protein>
<dbReference type="SUPFAM" id="SSF55797">
    <property type="entry name" value="PR-1-like"/>
    <property type="match status" value="1"/>
</dbReference>
<dbReference type="PANTHER" id="PTHR31157">
    <property type="entry name" value="SCP DOMAIN-CONTAINING PROTEIN"/>
    <property type="match status" value="1"/>
</dbReference>
<dbReference type="InterPro" id="IPR003825">
    <property type="entry name" value="Colicin-V_CvpA"/>
</dbReference>
<dbReference type="Gene3D" id="3.40.33.10">
    <property type="entry name" value="CAP"/>
    <property type="match status" value="1"/>
</dbReference>
<dbReference type="InterPro" id="IPR014044">
    <property type="entry name" value="CAP_dom"/>
</dbReference>
<feature type="transmembrane region" description="Helical" evidence="5">
    <location>
        <begin position="108"/>
        <end position="128"/>
    </location>
</feature>
<dbReference type="EMBL" id="BMIL01000001">
    <property type="protein sequence ID" value="GGC53139.1"/>
    <property type="molecule type" value="Genomic_DNA"/>
</dbReference>
<keyword evidence="3 5" id="KW-1133">Transmembrane helix</keyword>
<accession>A0A916X9C8</accession>
<keyword evidence="8" id="KW-1185">Reference proteome</keyword>
<comment type="caution">
    <text evidence="7">The sequence shown here is derived from an EMBL/GenBank/DDBJ whole genome shotgun (WGS) entry which is preliminary data.</text>
</comment>
<evidence type="ECO:0000256" key="5">
    <source>
        <dbReference type="SAM" id="Phobius"/>
    </source>
</evidence>
<gene>
    <name evidence="7" type="ORF">GCM10011387_03320</name>
</gene>
<reference evidence="7" key="2">
    <citation type="submission" date="2020-09" db="EMBL/GenBank/DDBJ databases">
        <authorList>
            <person name="Sun Q."/>
            <person name="Zhou Y."/>
        </authorList>
    </citation>
    <scope>NUCLEOTIDE SEQUENCE</scope>
    <source>
        <strain evidence="7">CGMCC 1.15343</strain>
    </source>
</reference>
<dbReference type="CDD" id="cd05379">
    <property type="entry name" value="CAP_bacterial"/>
    <property type="match status" value="1"/>
</dbReference>
<proteinExistence type="predicted"/>
<dbReference type="InterPro" id="IPR035940">
    <property type="entry name" value="CAP_sf"/>
</dbReference>
<keyword evidence="2 5" id="KW-0812">Transmembrane</keyword>
<organism evidence="7 8">
    <name type="scientific">Pedobacter quisquiliarum</name>
    <dbReference type="NCBI Taxonomy" id="1834438"/>
    <lineage>
        <taxon>Bacteria</taxon>
        <taxon>Pseudomonadati</taxon>
        <taxon>Bacteroidota</taxon>
        <taxon>Sphingobacteriia</taxon>
        <taxon>Sphingobacteriales</taxon>
        <taxon>Sphingobacteriaceae</taxon>
        <taxon>Pedobacter</taxon>
    </lineage>
</organism>
<evidence type="ECO:0000256" key="1">
    <source>
        <dbReference type="ARBA" id="ARBA00004141"/>
    </source>
</evidence>
<feature type="domain" description="SCP" evidence="6">
    <location>
        <begin position="201"/>
        <end position="313"/>
    </location>
</feature>
<evidence type="ECO:0000256" key="3">
    <source>
        <dbReference type="ARBA" id="ARBA00022989"/>
    </source>
</evidence>
<evidence type="ECO:0000256" key="2">
    <source>
        <dbReference type="ARBA" id="ARBA00022692"/>
    </source>
</evidence>
<dbReference type="PANTHER" id="PTHR31157:SF1">
    <property type="entry name" value="SCP DOMAIN-CONTAINING PROTEIN"/>
    <property type="match status" value="1"/>
</dbReference>
<feature type="transmembrane region" description="Helical" evidence="5">
    <location>
        <begin position="28"/>
        <end position="46"/>
    </location>
</feature>
<dbReference type="Pfam" id="PF00188">
    <property type="entry name" value="CAP"/>
    <property type="match status" value="1"/>
</dbReference>
<comment type="subcellular location">
    <subcellularLocation>
        <location evidence="1">Membrane</location>
        <topology evidence="1">Multi-pass membrane protein</topology>
    </subcellularLocation>
</comment>
<name>A0A916X9C8_9SPHI</name>
<evidence type="ECO:0000313" key="8">
    <source>
        <dbReference type="Proteomes" id="UP000651668"/>
    </source>
</evidence>
<feature type="transmembrane region" description="Helical" evidence="5">
    <location>
        <begin position="66"/>
        <end position="88"/>
    </location>
</feature>
<evidence type="ECO:0000256" key="4">
    <source>
        <dbReference type="ARBA" id="ARBA00023136"/>
    </source>
</evidence>
<evidence type="ECO:0000259" key="6">
    <source>
        <dbReference type="Pfam" id="PF00188"/>
    </source>
</evidence>
<dbReference type="GO" id="GO:0016020">
    <property type="term" value="C:membrane"/>
    <property type="evidence" value="ECO:0007669"/>
    <property type="project" value="UniProtKB-SubCell"/>
</dbReference>
<keyword evidence="4 5" id="KW-0472">Membrane</keyword>
<dbReference type="GO" id="GO:0009403">
    <property type="term" value="P:toxin biosynthetic process"/>
    <property type="evidence" value="ECO:0007669"/>
    <property type="project" value="InterPro"/>
</dbReference>
<dbReference type="RefSeq" id="WP_188625082.1">
    <property type="nucleotide sequence ID" value="NZ_BMIL01000001.1"/>
</dbReference>
<sequence length="316" mass="35060">MNYIDVLLVVVLVLPIYSAWERGFLFTTADLISWLGSLVLAFYTNAQASRFIEQLFPGVVIWSRPFAFIFTAIAVKLLLDWIVGHLFRYIPPRVHASLVNRSLGLLPGLVNGALCAAFVATLLLLLPLNSKVPMQVRESRIARPLITEIDWLGKQLAGIFSGGNDFTKHPSHVNAEETIKLPFKVSDPVPNPTLEQQMLVLINKERKLMGLKPLVTDPEMRLVARKHAADMFARGYFSHRSPEGKDPFDRMAAEQVSFLTAGENLALAQSLEIAHDGLMKSPGHRANILNGAFGRVGIGIQDGGFYGLMITQNFRN</sequence>
<dbReference type="Pfam" id="PF02674">
    <property type="entry name" value="Colicin_V"/>
    <property type="match status" value="1"/>
</dbReference>